<dbReference type="EMBL" id="LKTM01000056">
    <property type="protein sequence ID" value="KQH79968.1"/>
    <property type="molecule type" value="Genomic_DNA"/>
</dbReference>
<reference evidence="2 3" key="1">
    <citation type="submission" date="2015-10" db="EMBL/GenBank/DDBJ databases">
        <title>Mycobacterium gordonae draft genome assembly.</title>
        <authorList>
            <person name="Ustinova V."/>
            <person name="Smirnova T."/>
            <person name="Blagodatskikh K."/>
            <person name="Varlamov D."/>
            <person name="Larionova E."/>
            <person name="Chernousova L."/>
        </authorList>
    </citation>
    <scope>NUCLEOTIDE SEQUENCE [LARGE SCALE GENOMIC DNA]</scope>
    <source>
        <strain evidence="2 3">CTRI 14-8773</strain>
    </source>
</reference>
<evidence type="ECO:0000256" key="1">
    <source>
        <dbReference type="SAM" id="MobiDB-lite"/>
    </source>
</evidence>
<evidence type="ECO:0000313" key="3">
    <source>
        <dbReference type="Proteomes" id="UP000051677"/>
    </source>
</evidence>
<comment type="caution">
    <text evidence="2">The sequence shown here is derived from an EMBL/GenBank/DDBJ whole genome shotgun (WGS) entry which is preliminary data.</text>
</comment>
<feature type="region of interest" description="Disordered" evidence="1">
    <location>
        <begin position="1"/>
        <end position="22"/>
    </location>
</feature>
<organism evidence="2 3">
    <name type="scientific">Mycobacterium gordonae</name>
    <dbReference type="NCBI Taxonomy" id="1778"/>
    <lineage>
        <taxon>Bacteria</taxon>
        <taxon>Bacillati</taxon>
        <taxon>Actinomycetota</taxon>
        <taxon>Actinomycetes</taxon>
        <taxon>Mycobacteriales</taxon>
        <taxon>Mycobacteriaceae</taxon>
        <taxon>Mycobacterium</taxon>
    </lineage>
</organism>
<feature type="compositionally biased region" description="Basic and acidic residues" evidence="1">
    <location>
        <begin position="9"/>
        <end position="18"/>
    </location>
</feature>
<evidence type="ECO:0000313" key="2">
    <source>
        <dbReference type="EMBL" id="KQH79968.1"/>
    </source>
</evidence>
<sequence length="208" mass="22196">MVPPADAVGRPRGEHAPDWESAEPGWWGLGELAESFSVPLRYKATAGLSVAPMASGTVTKAARRAAREAAVAAQEELRKRTRANTADLATFFTAREREEAVDEWLRERQSTLVQQAAQRRNAQRRACGQALQSMRDRGEPLSEVARMAGITERTVRELIREAEQAASQDEACRPSSLAVVRSGPAALAVVGPADAAPEATAPAGAAQA</sequence>
<gene>
    <name evidence="2" type="ORF">AO501_07365</name>
</gene>
<proteinExistence type="predicted"/>
<dbReference type="AlphaFoldDB" id="A0A0Q2UGS8"/>
<protein>
    <submittedName>
        <fullName evidence="2">Uncharacterized protein</fullName>
    </submittedName>
</protein>
<dbReference type="Proteomes" id="UP000051677">
    <property type="component" value="Unassembled WGS sequence"/>
</dbReference>
<name>A0A0Q2UGS8_MYCGO</name>
<accession>A0A0Q2UGS8</accession>